<protein>
    <recommendedName>
        <fullName evidence="4">DUF2987 domain-containing protein</fullName>
    </recommendedName>
</protein>
<dbReference type="RefSeq" id="WP_062706291.1">
    <property type="nucleotide sequence ID" value="NZ_CAWRCI010000006.1"/>
</dbReference>
<dbReference type="InterPro" id="IPR021370">
    <property type="entry name" value="DUF2987"/>
</dbReference>
<feature type="chain" id="PRO_5007281812" description="DUF2987 domain-containing protein" evidence="1">
    <location>
        <begin position="21"/>
        <end position="214"/>
    </location>
</feature>
<evidence type="ECO:0000313" key="2">
    <source>
        <dbReference type="EMBL" id="CZF79361.1"/>
    </source>
</evidence>
<reference evidence="3" key="1">
    <citation type="submission" date="2016-02" db="EMBL/GenBank/DDBJ databases">
        <authorList>
            <person name="Rodrigo-Torres Lidia"/>
            <person name="Arahal R.David."/>
        </authorList>
    </citation>
    <scope>NUCLEOTIDE SEQUENCE [LARGE SCALE GENOMIC DNA]</scope>
    <source>
        <strain evidence="3">CECT 8713</strain>
    </source>
</reference>
<keyword evidence="1" id="KW-0732">Signal</keyword>
<sequence length="214" mass="23948">MIRGLTAVLLAAVISSPVAAAQVKFSYSKLYTQLKHNYGENHPDVKIGYFMISPSNGDTCKITKAWMTKKAHYEEFEIPASQELPLPIDSHLRKVNPDVFIETAGTQACDISFQVMAKKSFGSEVTEEQVNNLVPQMTTMMKDLGGMFSSWFMPEVEGVTVHFANVQPELKTSEGRAINVEGKVAIIRLNEMKTGERVFFPQKPLKVTPWIPQH</sequence>
<dbReference type="EMBL" id="FIZY01000006">
    <property type="protein sequence ID" value="CZF79361.1"/>
    <property type="molecule type" value="Genomic_DNA"/>
</dbReference>
<evidence type="ECO:0008006" key="4">
    <source>
        <dbReference type="Google" id="ProtNLM"/>
    </source>
</evidence>
<evidence type="ECO:0000313" key="3">
    <source>
        <dbReference type="Proteomes" id="UP000073601"/>
    </source>
</evidence>
<feature type="signal peptide" evidence="1">
    <location>
        <begin position="1"/>
        <end position="20"/>
    </location>
</feature>
<keyword evidence="3" id="KW-1185">Reference proteome</keyword>
<dbReference type="Proteomes" id="UP000073601">
    <property type="component" value="Unassembled WGS sequence"/>
</dbReference>
<dbReference type="Pfam" id="PF11205">
    <property type="entry name" value="DUF2987"/>
    <property type="match status" value="1"/>
</dbReference>
<dbReference type="OrthoDB" id="5815145at2"/>
<accession>A0A128EZ89</accession>
<dbReference type="AlphaFoldDB" id="A0A128EZ89"/>
<evidence type="ECO:0000256" key="1">
    <source>
        <dbReference type="SAM" id="SignalP"/>
    </source>
</evidence>
<gene>
    <name evidence="2" type="ORF">GMA8713_00939</name>
</gene>
<proteinExistence type="predicted"/>
<organism evidence="2 3">
    <name type="scientific">Grimontia marina</name>
    <dbReference type="NCBI Taxonomy" id="646534"/>
    <lineage>
        <taxon>Bacteria</taxon>
        <taxon>Pseudomonadati</taxon>
        <taxon>Pseudomonadota</taxon>
        <taxon>Gammaproteobacteria</taxon>
        <taxon>Vibrionales</taxon>
        <taxon>Vibrionaceae</taxon>
        <taxon>Grimontia</taxon>
    </lineage>
</organism>
<name>A0A128EZ89_9GAMM</name>